<keyword evidence="12" id="KW-0238">DNA-binding</keyword>
<keyword evidence="5" id="KW-0547">Nucleotide-binding</keyword>
<organism evidence="18 19">
    <name type="scientific">Prosthecobacter dejongeii</name>
    <dbReference type="NCBI Taxonomy" id="48465"/>
    <lineage>
        <taxon>Bacteria</taxon>
        <taxon>Pseudomonadati</taxon>
        <taxon>Verrucomicrobiota</taxon>
        <taxon>Verrucomicrobiia</taxon>
        <taxon>Verrucomicrobiales</taxon>
        <taxon>Verrucomicrobiaceae</taxon>
        <taxon>Prosthecobacter</taxon>
    </lineage>
</organism>
<evidence type="ECO:0000256" key="12">
    <source>
        <dbReference type="ARBA" id="ARBA00023125"/>
    </source>
</evidence>
<keyword evidence="6" id="KW-0227">DNA damage</keyword>
<dbReference type="PROSITE" id="PS00211">
    <property type="entry name" value="ABC_TRANSPORTER_1"/>
    <property type="match status" value="2"/>
</dbReference>
<keyword evidence="9" id="KW-0862">Zinc</keyword>
<dbReference type="GO" id="GO:0016887">
    <property type="term" value="F:ATP hydrolysis activity"/>
    <property type="evidence" value="ECO:0007669"/>
    <property type="project" value="InterPro"/>
</dbReference>
<reference evidence="18 19" key="1">
    <citation type="submission" date="2020-08" db="EMBL/GenBank/DDBJ databases">
        <title>Genomic Encyclopedia of Type Strains, Phase IV (KMG-IV): sequencing the most valuable type-strain genomes for metagenomic binning, comparative biology and taxonomic classification.</title>
        <authorList>
            <person name="Goeker M."/>
        </authorList>
    </citation>
    <scope>NUCLEOTIDE SEQUENCE [LARGE SCALE GENOMIC DNA]</scope>
    <source>
        <strain evidence="18 19">DSM 12251</strain>
    </source>
</reference>
<evidence type="ECO:0000259" key="17">
    <source>
        <dbReference type="SMART" id="SM00382"/>
    </source>
</evidence>
<dbReference type="RefSeq" id="WP_184211725.1">
    <property type="nucleotide sequence ID" value="NZ_JACHIF010000009.1"/>
</dbReference>
<dbReference type="GO" id="GO:0004518">
    <property type="term" value="F:nuclease activity"/>
    <property type="evidence" value="ECO:0007669"/>
    <property type="project" value="UniProtKB-KW"/>
</dbReference>
<evidence type="ECO:0000256" key="4">
    <source>
        <dbReference type="ARBA" id="ARBA00022737"/>
    </source>
</evidence>
<evidence type="ECO:0000256" key="16">
    <source>
        <dbReference type="ARBA" id="ARBA00042156"/>
    </source>
</evidence>
<dbReference type="Gene3D" id="1.20.1580.10">
    <property type="entry name" value="ABC transporter ATPase like domain"/>
    <property type="match status" value="3"/>
</dbReference>
<keyword evidence="13" id="KW-0234">DNA repair</keyword>
<dbReference type="Gene3D" id="3.40.50.300">
    <property type="entry name" value="P-loop containing nucleotide triphosphate hydrolases"/>
    <property type="match status" value="5"/>
</dbReference>
<keyword evidence="4" id="KW-0677">Repeat</keyword>
<dbReference type="SUPFAM" id="SSF52540">
    <property type="entry name" value="P-loop containing nucleoside triphosphate hydrolases"/>
    <property type="match status" value="4"/>
</dbReference>
<dbReference type="Gene3D" id="1.10.8.280">
    <property type="entry name" value="ABC transporter ATPase domain-like"/>
    <property type="match status" value="1"/>
</dbReference>
<evidence type="ECO:0000313" key="18">
    <source>
        <dbReference type="EMBL" id="MBB5039698.1"/>
    </source>
</evidence>
<dbReference type="GO" id="GO:0008270">
    <property type="term" value="F:zinc ion binding"/>
    <property type="evidence" value="ECO:0007669"/>
    <property type="project" value="UniProtKB-KW"/>
</dbReference>
<dbReference type="Pfam" id="PF17760">
    <property type="entry name" value="UvrA_inter"/>
    <property type="match status" value="2"/>
</dbReference>
<evidence type="ECO:0000256" key="1">
    <source>
        <dbReference type="ARBA" id="ARBA00004496"/>
    </source>
</evidence>
<dbReference type="GO" id="GO:0006281">
    <property type="term" value="P:DNA repair"/>
    <property type="evidence" value="ECO:0007669"/>
    <property type="project" value="UniProtKB-KW"/>
</dbReference>
<evidence type="ECO:0000256" key="14">
    <source>
        <dbReference type="ARBA" id="ARBA00038000"/>
    </source>
</evidence>
<evidence type="ECO:0000256" key="6">
    <source>
        <dbReference type="ARBA" id="ARBA00022763"/>
    </source>
</evidence>
<dbReference type="EMBL" id="JACHIF010000009">
    <property type="protein sequence ID" value="MBB5039698.1"/>
    <property type="molecule type" value="Genomic_DNA"/>
</dbReference>
<evidence type="ECO:0000256" key="11">
    <source>
        <dbReference type="ARBA" id="ARBA00022881"/>
    </source>
</evidence>
<keyword evidence="7" id="KW-0228">DNA excision</keyword>
<keyword evidence="3" id="KW-0479">Metal-binding</keyword>
<dbReference type="InterPro" id="IPR041102">
    <property type="entry name" value="UvrA_inter"/>
</dbReference>
<name>A0A7W7YP04_9BACT</name>
<dbReference type="PANTHER" id="PTHR43152">
    <property type="entry name" value="UVRABC SYSTEM PROTEIN A"/>
    <property type="match status" value="1"/>
</dbReference>
<dbReference type="Gene3D" id="3.30.190.20">
    <property type="match status" value="1"/>
</dbReference>
<feature type="domain" description="AAA+ ATPase" evidence="17">
    <location>
        <begin position="1574"/>
        <end position="1865"/>
    </location>
</feature>
<dbReference type="PANTHER" id="PTHR43152:SF3">
    <property type="entry name" value="UVRABC SYSTEM PROTEIN A"/>
    <property type="match status" value="1"/>
</dbReference>
<keyword evidence="8" id="KW-0863">Zinc-finger</keyword>
<dbReference type="InterPro" id="IPR041552">
    <property type="entry name" value="UvrA_DNA-bd"/>
</dbReference>
<dbReference type="Gene3D" id="3.30.1490.20">
    <property type="entry name" value="ATP-grasp fold, A domain"/>
    <property type="match status" value="1"/>
</dbReference>
<evidence type="ECO:0000256" key="9">
    <source>
        <dbReference type="ARBA" id="ARBA00022833"/>
    </source>
</evidence>
<dbReference type="InterPro" id="IPR027417">
    <property type="entry name" value="P-loop_NTPase"/>
</dbReference>
<keyword evidence="10" id="KW-0067">ATP-binding</keyword>
<evidence type="ECO:0000256" key="7">
    <source>
        <dbReference type="ARBA" id="ARBA00022769"/>
    </source>
</evidence>
<evidence type="ECO:0000256" key="10">
    <source>
        <dbReference type="ARBA" id="ARBA00022840"/>
    </source>
</evidence>
<evidence type="ECO:0000256" key="5">
    <source>
        <dbReference type="ARBA" id="ARBA00022741"/>
    </source>
</evidence>
<comment type="caution">
    <text evidence="18">The sequence shown here is derived from an EMBL/GenBank/DDBJ whole genome shotgun (WGS) entry which is preliminary data.</text>
</comment>
<evidence type="ECO:0000256" key="13">
    <source>
        <dbReference type="ARBA" id="ARBA00023204"/>
    </source>
</evidence>
<evidence type="ECO:0000256" key="3">
    <source>
        <dbReference type="ARBA" id="ARBA00022723"/>
    </source>
</evidence>
<keyword evidence="11" id="KW-0267">Excision nuclease</keyword>
<dbReference type="SMART" id="SM00382">
    <property type="entry name" value="AAA"/>
    <property type="match status" value="3"/>
</dbReference>
<evidence type="ECO:0000313" key="19">
    <source>
        <dbReference type="Proteomes" id="UP000534294"/>
    </source>
</evidence>
<comment type="subcellular location">
    <subcellularLocation>
        <location evidence="1">Cytoplasm</location>
    </subcellularLocation>
</comment>
<proteinExistence type="inferred from homology"/>
<dbReference type="GO" id="GO:0003677">
    <property type="term" value="F:DNA binding"/>
    <property type="evidence" value="ECO:0007669"/>
    <property type="project" value="UniProtKB-KW"/>
</dbReference>
<evidence type="ECO:0000256" key="2">
    <source>
        <dbReference type="ARBA" id="ARBA00022490"/>
    </source>
</evidence>
<gene>
    <name evidence="18" type="ORF">HNQ64_003973</name>
</gene>
<dbReference type="GO" id="GO:0005524">
    <property type="term" value="F:ATP binding"/>
    <property type="evidence" value="ECO:0007669"/>
    <property type="project" value="UniProtKB-KW"/>
</dbReference>
<evidence type="ECO:0000256" key="15">
    <source>
        <dbReference type="ARBA" id="ARBA00039316"/>
    </source>
</evidence>
<accession>A0A7W7YP04</accession>
<dbReference type="Proteomes" id="UP000534294">
    <property type="component" value="Unassembled WGS sequence"/>
</dbReference>
<dbReference type="Pfam" id="PF17755">
    <property type="entry name" value="UvrA_DNA-bind"/>
    <property type="match status" value="1"/>
</dbReference>
<dbReference type="InterPro" id="IPR003593">
    <property type="entry name" value="AAA+_ATPase"/>
</dbReference>
<feature type="domain" description="AAA+ ATPase" evidence="17">
    <location>
        <begin position="1043"/>
        <end position="1502"/>
    </location>
</feature>
<dbReference type="GO" id="GO:0005737">
    <property type="term" value="C:cytoplasm"/>
    <property type="evidence" value="ECO:0007669"/>
    <property type="project" value="UniProtKB-SubCell"/>
</dbReference>
<evidence type="ECO:0000256" key="8">
    <source>
        <dbReference type="ARBA" id="ARBA00022771"/>
    </source>
</evidence>
<feature type="domain" description="AAA+ ATPase" evidence="17">
    <location>
        <begin position="660"/>
        <end position="1017"/>
    </location>
</feature>
<sequence>MPKKSAAKSPAIPAASDVIQVRGAWQNNLRGIDLDLPLGKLCVVTGPSGSGKSSLAFDTIYAEGQRRYVETFSPYTRQFFERMDKPKVDAIHGIPPAIAIEQVNNIRSTRSTVGTITEINDYLKMLFPRLAEGQCPECHRPVKPETPESIQHELMTAHAGKQALICFGVPVPKDTQVSDFFPFLQGQGYLRVWLYGESLRTDEPEAMKGRKLPAVVLVIQDRLTLEPNQKARLSEAIEAALRLGKGQMTVVQGNETLSFSTDWRCADCDIQIPAPTPGLFSFNSPIGACPTCKGFGRTLGLDMRKAMPDESLSIREGLVKAFSGSTYRESQDDLERAAKKKGVDLNTPFCDLPEAEQKWIVEGAGKDPEEAWQSGEWYGVKGFFRWLESRAYKMHVRIFLSRFRAYTNCMDCDGGRLKKDAYNFRIGGRTIADVWNLPVVELLPTAQAWPVTPGDNATQMLRDEICGRLSYLERAGLGYIHLDRQTRTLSGGELQRVNLTTCLGASLVNTLFVLDEPSIGLHPRDIGRLIGVMEGLRDKGNTLLVVEHEESVMRAADHVIEIGPGRGDKGGYLVYDGPLDGLEKKVGSLTADYLTGRKSIPIPDLRRPVSMGTLEVLEPAKRSKKAVKGEAQKTSAASTYLSIKGARQNNLKNLDVDIPLGVFCCITGVSGSGKSTLVHEVLFRNLQRLRGEVSEDEPGRVRSITGHEKITQVIMVDQSPLARTPRSTPAVYVGAFDAIRALFAESEDAKAQGVTPGFFSFNSGEGRCERCMGNGFEKIEMQFLSDLYVTCPECEGKRYQPHALKIQLHGKSIHDVLGMTVEESSEWFAQMDAPASGGTVRADASFIRKARQVGEQLAILVEAGLGYLKLGQPLNTLSGGEAQRLKLVGHLIENASEKGEVGTSLLLLDEPTTGLHFDDIALLVKLLQRLVEEGNSLLVIEHNVDVIQCADWVIDLGPDGGSQGGQLVVAGTPEVVAACEASWTGRYLAEKFGQGRTVARAAEQAAAYATRKLRKPEAFAANAISIRGAREHNLKNISLDIPRDQFVVVTGLSGSGKSSLAFDLVFAEGQRRFLDSMSVYARTFVEQMEKPEVDVISGVPPTVAIEQRISRGGGKSTVATVTEVYHFLRLLFAKLGTQYCPKCDVPVQKQSLSAISQTVVERAKKGSLQILAPLIKARKGFHTDVAEAAAKQGIEMLLVDGQFRETANFKRLERFKEHSIDAVVGQVKKGASAIELRPLLEKALKMGKGTVKLWLPGNTSQVLSTEMSCPKCDLSFEELDPRLFSFNSPHGWCPTCRGFGFKVAAHGATPRRDDISKLEAEMEEERRLSRGADDEEENNERVLCLECHGSRLNETARYVRLQDFTVPHINAQSAIEAAESVKKLKFQGTEGIIARDIMKEIEQRLHFMKEVGLGYLQLNRSADTLSGGEAQRIRLAAQLGSNLRGVLYVLDEPTIGLHPRDNERLLDTLMALRDKGNSLLVVEHDDDTMRRADTIIDLGPGAGRFGGEIISQGNLAHILKDEKSVTGQGLRNPFKHPLLGARRALPAAKAKEGWLKINRAHANNLKDINVQIPVGRLTVITGVSGSGKSTFLHQVLFPGMKALLSKEKKRKSPNQLWDSIVGADQFGFVYEVDQSPIGKTSRSCPATYVGILDEIRKLFAQVPVARARGYDAGRFSFNTEGGRCEACQGNGNVKVEMNFLPTTRVHCEICNGLRFNSATMEIEYNGKNIGQVLKMSITEAAEFFAHQQRIARPLQLLADTGVGYLQLGQPSPTLSGGEAQRIKLVTELSGGVSRSATEKIRGLKNTKRNLYLIEEPTIGLHMTDVGRLIDILHRLVDDGHTVVVIEHHPDIFAEADYIIDIGPEAGAEGGELVASGTPEEVAQHKVSRTAPFLKRILDL</sequence>
<dbReference type="InterPro" id="IPR017871">
    <property type="entry name" value="ABC_transporter-like_CS"/>
</dbReference>
<keyword evidence="19" id="KW-1185">Reference proteome</keyword>
<comment type="similarity">
    <text evidence="14">Belongs to the ABC transporter superfamily. UvrA family.</text>
</comment>
<protein>
    <recommendedName>
        <fullName evidence="15">UvrABC system protein A</fullName>
    </recommendedName>
    <alternativeName>
        <fullName evidence="16">Excinuclease ABC subunit A</fullName>
    </alternativeName>
</protein>
<keyword evidence="2" id="KW-0963">Cytoplasm</keyword>
<dbReference type="InterPro" id="IPR013815">
    <property type="entry name" value="ATP_grasp_subdomain_1"/>
</dbReference>